<feature type="domain" description="SseB protein N-terminal" evidence="2">
    <location>
        <begin position="89"/>
        <end position="172"/>
    </location>
</feature>
<name>A0A1H0M7K0_9ACTN</name>
<evidence type="ECO:0000259" key="2">
    <source>
        <dbReference type="Pfam" id="PF07179"/>
    </source>
</evidence>
<proteinExistence type="predicted"/>
<gene>
    <name evidence="3" type="ORF">SAMN05216259_11294</name>
</gene>
<reference evidence="3 4" key="1">
    <citation type="submission" date="2016-10" db="EMBL/GenBank/DDBJ databases">
        <authorList>
            <person name="de Groot N.N."/>
        </authorList>
    </citation>
    <scope>NUCLEOTIDE SEQUENCE [LARGE SCALE GENOMIC DNA]</scope>
    <source>
        <strain evidence="3 4">CGMCC 4.2022</strain>
    </source>
</reference>
<feature type="region of interest" description="Disordered" evidence="1">
    <location>
        <begin position="207"/>
        <end position="250"/>
    </location>
</feature>
<evidence type="ECO:0000313" key="3">
    <source>
        <dbReference type="EMBL" id="SDO76337.1"/>
    </source>
</evidence>
<dbReference type="NCBIfam" id="NF033532">
    <property type="entry name" value="lone7para_assoc"/>
    <property type="match status" value="1"/>
</dbReference>
<dbReference type="STRING" id="310781.SAMN05216259_11294"/>
<organism evidence="3 4">
    <name type="scientific">Actinacidiphila guanduensis</name>
    <dbReference type="NCBI Taxonomy" id="310781"/>
    <lineage>
        <taxon>Bacteria</taxon>
        <taxon>Bacillati</taxon>
        <taxon>Actinomycetota</taxon>
        <taxon>Actinomycetes</taxon>
        <taxon>Kitasatosporales</taxon>
        <taxon>Streptomycetaceae</taxon>
        <taxon>Actinacidiphila</taxon>
    </lineage>
</organism>
<feature type="compositionally biased region" description="Low complexity" evidence="1">
    <location>
        <begin position="224"/>
        <end position="234"/>
    </location>
</feature>
<dbReference type="InterPro" id="IPR047659">
    <property type="entry name" value="T7SS_assoc"/>
</dbReference>
<dbReference type="Proteomes" id="UP000199341">
    <property type="component" value="Unassembled WGS sequence"/>
</dbReference>
<sequence>MPTPPDHVVEAARLAPDHWFGLIDPTWAGQGEPPEWAMIGSWRSDEHGEIVEWQENEEYRPSPRALGWADPTDPVDAAIQLATTDYGPPEDIARALAVQEVAVFVAPGGAPLSALAPDDETPVVPVFTSPQHLQTAGRLSFRPMKAPELLDLVPEGHLLFLNPSGPVSMTLELGPLREAVEAAGVADHEDSWLGALDDLLPAPAAAEDTAAPADDDGSGGPGGVAVPSAPVATPRDGSAAAADVERGDFL</sequence>
<dbReference type="Pfam" id="PF07179">
    <property type="entry name" value="SseB"/>
    <property type="match status" value="1"/>
</dbReference>
<dbReference type="InterPro" id="IPR009839">
    <property type="entry name" value="SseB_N"/>
</dbReference>
<dbReference type="AlphaFoldDB" id="A0A1H0M7K0"/>
<keyword evidence="4" id="KW-1185">Reference proteome</keyword>
<evidence type="ECO:0000313" key="4">
    <source>
        <dbReference type="Proteomes" id="UP000199341"/>
    </source>
</evidence>
<accession>A0A1H0M7K0</accession>
<dbReference type="EMBL" id="FNIE01000012">
    <property type="protein sequence ID" value="SDO76337.1"/>
    <property type="molecule type" value="Genomic_DNA"/>
</dbReference>
<evidence type="ECO:0000256" key="1">
    <source>
        <dbReference type="SAM" id="MobiDB-lite"/>
    </source>
</evidence>
<protein>
    <submittedName>
        <fullName evidence="3">SseB protein N-terminal domain-containing protein</fullName>
    </submittedName>
</protein>